<feature type="binding site" evidence="13">
    <location>
        <position position="7"/>
    </location>
    <ligand>
        <name>Mg(2+)</name>
        <dbReference type="ChEBI" id="CHEBI:18420"/>
        <label>1</label>
    </ligand>
</feature>
<accession>A0A0P1I345</accession>
<gene>
    <name evidence="13 15" type="primary">ruvC</name>
    <name evidence="15" type="ORF">PH7735_00713</name>
</gene>
<feature type="binding site" evidence="13">
    <location>
        <position position="66"/>
    </location>
    <ligand>
        <name>Mg(2+)</name>
        <dbReference type="ChEBI" id="CHEBI:18420"/>
        <label>2</label>
    </ligand>
</feature>
<dbReference type="InterPro" id="IPR036397">
    <property type="entry name" value="RNaseH_sf"/>
</dbReference>
<feature type="active site" evidence="13">
    <location>
        <position position="138"/>
    </location>
</feature>
<organism evidence="15 16">
    <name type="scientific">Shimia thalassica</name>
    <dbReference type="NCBI Taxonomy" id="1715693"/>
    <lineage>
        <taxon>Bacteria</taxon>
        <taxon>Pseudomonadati</taxon>
        <taxon>Pseudomonadota</taxon>
        <taxon>Alphaproteobacteria</taxon>
        <taxon>Rhodobacterales</taxon>
        <taxon>Roseobacteraceae</taxon>
    </lineage>
</organism>
<evidence type="ECO:0000256" key="6">
    <source>
        <dbReference type="ARBA" id="ARBA00022763"/>
    </source>
</evidence>
<evidence type="ECO:0000256" key="11">
    <source>
        <dbReference type="ARBA" id="ARBA00023204"/>
    </source>
</evidence>
<sequence length="168" mass="17691">MRVLGIDPGLRNMGWGVIDADGSRLSHVANGICHSVGTELASRLLSLHEQLTDVFAQYQPDHAAIENTFVNKDAVGTLKLGQARGVALLVPAQFGLVIGEYAPNKVKKTVVGVGHAEKHQVEHMVKLQLPGAKINGPDAADALAIAICHAHYARAGAGIEGALKRARA</sequence>
<dbReference type="GO" id="GO:0003677">
    <property type="term" value="F:DNA binding"/>
    <property type="evidence" value="ECO:0007669"/>
    <property type="project" value="UniProtKB-KW"/>
</dbReference>
<keyword evidence="10 13" id="KW-0233">DNA recombination</keyword>
<comment type="function">
    <text evidence="13">The RuvA-RuvB-RuvC complex processes Holliday junction (HJ) DNA during genetic recombination and DNA repair. Endonuclease that resolves HJ intermediates. Cleaves cruciform DNA by making single-stranded nicks across the HJ at symmetrical positions within the homologous arms, yielding a 5'-phosphate and a 3'-hydroxyl group; requires a central core of homology in the junction. The consensus cleavage sequence is 5'-(A/T)TT(C/G)-3'. Cleavage occurs on the 3'-side of the TT dinucleotide at the point of strand exchange. HJ branch migration catalyzed by RuvA-RuvB allows RuvC to scan DNA until it finds its consensus sequence, where it cleaves and resolves the cruciform DNA.</text>
</comment>
<evidence type="ECO:0000256" key="2">
    <source>
        <dbReference type="ARBA" id="ARBA00022490"/>
    </source>
</evidence>
<keyword evidence="7 13" id="KW-0378">Hydrolase</keyword>
<evidence type="ECO:0000256" key="13">
    <source>
        <dbReference type="HAMAP-Rule" id="MF_00034"/>
    </source>
</evidence>
<dbReference type="GO" id="GO:0006310">
    <property type="term" value="P:DNA recombination"/>
    <property type="evidence" value="ECO:0007669"/>
    <property type="project" value="UniProtKB-UniRule"/>
</dbReference>
<dbReference type="Proteomes" id="UP000051870">
    <property type="component" value="Unassembled WGS sequence"/>
</dbReference>
<dbReference type="SUPFAM" id="SSF53098">
    <property type="entry name" value="Ribonuclease H-like"/>
    <property type="match status" value="1"/>
</dbReference>
<dbReference type="NCBIfam" id="TIGR00228">
    <property type="entry name" value="ruvC"/>
    <property type="match status" value="1"/>
</dbReference>
<evidence type="ECO:0000256" key="8">
    <source>
        <dbReference type="ARBA" id="ARBA00022842"/>
    </source>
</evidence>
<dbReference type="Gene3D" id="3.30.420.10">
    <property type="entry name" value="Ribonuclease H-like superfamily/Ribonuclease H"/>
    <property type="match status" value="1"/>
</dbReference>
<evidence type="ECO:0000256" key="10">
    <source>
        <dbReference type="ARBA" id="ARBA00023172"/>
    </source>
</evidence>
<dbReference type="CDD" id="cd16962">
    <property type="entry name" value="RuvC"/>
    <property type="match status" value="1"/>
</dbReference>
<evidence type="ECO:0000256" key="4">
    <source>
        <dbReference type="ARBA" id="ARBA00022723"/>
    </source>
</evidence>
<dbReference type="InterPro" id="IPR020563">
    <property type="entry name" value="X-over_junc_endoDNase_Mg_BS"/>
</dbReference>
<dbReference type="GO" id="GO:0008821">
    <property type="term" value="F:crossover junction DNA endonuclease activity"/>
    <property type="evidence" value="ECO:0007669"/>
    <property type="project" value="UniProtKB-UniRule"/>
</dbReference>
<keyword evidence="6 13" id="KW-0227">DNA damage</keyword>
<dbReference type="InterPro" id="IPR012337">
    <property type="entry name" value="RNaseH-like_sf"/>
</dbReference>
<evidence type="ECO:0000256" key="12">
    <source>
        <dbReference type="ARBA" id="ARBA00029354"/>
    </source>
</evidence>
<dbReference type="RefSeq" id="WP_058311128.1">
    <property type="nucleotide sequence ID" value="NZ_CANLZE010000001.1"/>
</dbReference>
<dbReference type="PROSITE" id="PS01321">
    <property type="entry name" value="RUVC"/>
    <property type="match status" value="1"/>
</dbReference>
<dbReference type="STRING" id="1715693.PH7735_00713"/>
<evidence type="ECO:0000313" key="16">
    <source>
        <dbReference type="Proteomes" id="UP000051870"/>
    </source>
</evidence>
<dbReference type="PANTHER" id="PTHR30194">
    <property type="entry name" value="CROSSOVER JUNCTION ENDODEOXYRIBONUCLEASE RUVC"/>
    <property type="match status" value="1"/>
</dbReference>
<dbReference type="EC" id="3.1.21.10" evidence="13 14"/>
<evidence type="ECO:0000256" key="7">
    <source>
        <dbReference type="ARBA" id="ARBA00022801"/>
    </source>
</evidence>
<dbReference type="GO" id="GO:0009432">
    <property type="term" value="P:SOS response"/>
    <property type="evidence" value="ECO:0007669"/>
    <property type="project" value="UniProtKB-ARBA"/>
</dbReference>
<evidence type="ECO:0000256" key="3">
    <source>
        <dbReference type="ARBA" id="ARBA00022722"/>
    </source>
</evidence>
<dbReference type="GO" id="GO:0005737">
    <property type="term" value="C:cytoplasm"/>
    <property type="evidence" value="ECO:0007669"/>
    <property type="project" value="UniProtKB-SubCell"/>
</dbReference>
<dbReference type="GO" id="GO:0006281">
    <property type="term" value="P:DNA repair"/>
    <property type="evidence" value="ECO:0007669"/>
    <property type="project" value="UniProtKB-UniRule"/>
</dbReference>
<keyword evidence="2 13" id="KW-0963">Cytoplasm</keyword>
<feature type="binding site" evidence="13">
    <location>
        <position position="138"/>
    </location>
    <ligand>
        <name>Mg(2+)</name>
        <dbReference type="ChEBI" id="CHEBI:18420"/>
        <label>1</label>
    </ligand>
</feature>
<keyword evidence="9 13" id="KW-0238">DNA-binding</keyword>
<comment type="cofactor">
    <cofactor evidence="13">
        <name>Mg(2+)</name>
        <dbReference type="ChEBI" id="CHEBI:18420"/>
    </cofactor>
    <text evidence="13">Binds 2 Mg(2+) ion per subunit.</text>
</comment>
<proteinExistence type="inferred from homology"/>
<keyword evidence="16" id="KW-1185">Reference proteome</keyword>
<comment type="subcellular location">
    <subcellularLocation>
        <location evidence="13">Cytoplasm</location>
    </subcellularLocation>
</comment>
<dbReference type="PANTHER" id="PTHR30194:SF3">
    <property type="entry name" value="CROSSOVER JUNCTION ENDODEOXYRIBONUCLEASE RUVC"/>
    <property type="match status" value="1"/>
</dbReference>
<protein>
    <recommendedName>
        <fullName evidence="13 14">Crossover junction endodeoxyribonuclease RuvC</fullName>
        <ecNumber evidence="13 14">3.1.21.10</ecNumber>
    </recommendedName>
    <alternativeName>
        <fullName evidence="13">Holliday junction nuclease RuvC</fullName>
    </alternativeName>
    <alternativeName>
        <fullName evidence="13">Holliday junction resolvase RuvC</fullName>
    </alternativeName>
</protein>
<dbReference type="PRINTS" id="PR00696">
    <property type="entry name" value="RSOLVASERUVC"/>
</dbReference>
<evidence type="ECO:0000256" key="1">
    <source>
        <dbReference type="ARBA" id="ARBA00009518"/>
    </source>
</evidence>
<dbReference type="GO" id="GO:0000287">
    <property type="term" value="F:magnesium ion binding"/>
    <property type="evidence" value="ECO:0007669"/>
    <property type="project" value="UniProtKB-UniRule"/>
</dbReference>
<evidence type="ECO:0000256" key="14">
    <source>
        <dbReference type="NCBIfam" id="TIGR00228"/>
    </source>
</evidence>
<dbReference type="HAMAP" id="MF_00034">
    <property type="entry name" value="RuvC"/>
    <property type="match status" value="1"/>
</dbReference>
<feature type="active site" evidence="13">
    <location>
        <position position="66"/>
    </location>
</feature>
<comment type="similarity">
    <text evidence="1 13">Belongs to the RuvC family.</text>
</comment>
<comment type="catalytic activity">
    <reaction evidence="12 13">
        <text>Endonucleolytic cleavage at a junction such as a reciprocal single-stranded crossover between two homologous DNA duplexes (Holliday junction).</text>
        <dbReference type="EC" id="3.1.21.10"/>
    </reaction>
</comment>
<comment type="subunit">
    <text evidence="13">Homodimer which binds Holliday junction (HJ) DNA. The HJ becomes 2-fold symmetrical on binding to RuvC with unstacked arms; it has a different conformation from HJ DNA in complex with RuvA. In the full resolvosome a probable DNA-RuvA(4)-RuvB(12)-RuvC(2) complex forms which resolves the HJ.</text>
</comment>
<keyword evidence="4 13" id="KW-0479">Metal-binding</keyword>
<name>A0A0P1I345_9RHOB</name>
<keyword evidence="5 13" id="KW-0255">Endonuclease</keyword>
<dbReference type="GeneID" id="83879789"/>
<dbReference type="AlphaFoldDB" id="A0A0P1I345"/>
<keyword evidence="3 13" id="KW-0540">Nuclease</keyword>
<evidence type="ECO:0000256" key="9">
    <source>
        <dbReference type="ARBA" id="ARBA00023125"/>
    </source>
</evidence>
<dbReference type="GO" id="GO:0048476">
    <property type="term" value="C:Holliday junction resolvase complex"/>
    <property type="evidence" value="ECO:0007669"/>
    <property type="project" value="UniProtKB-UniRule"/>
</dbReference>
<keyword evidence="8 13" id="KW-0460">Magnesium</keyword>
<dbReference type="InterPro" id="IPR002176">
    <property type="entry name" value="X-over_junc_endoDNase_RuvC"/>
</dbReference>
<evidence type="ECO:0000313" key="15">
    <source>
        <dbReference type="EMBL" id="CUJ87097.1"/>
    </source>
</evidence>
<dbReference type="FunFam" id="3.30.420.10:FF:000002">
    <property type="entry name" value="Crossover junction endodeoxyribonuclease RuvC"/>
    <property type="match status" value="1"/>
</dbReference>
<evidence type="ECO:0000256" key="5">
    <source>
        <dbReference type="ARBA" id="ARBA00022759"/>
    </source>
</evidence>
<dbReference type="Pfam" id="PF02075">
    <property type="entry name" value="RuvC"/>
    <property type="match status" value="1"/>
</dbReference>
<feature type="active site" evidence="13">
    <location>
        <position position="7"/>
    </location>
</feature>
<dbReference type="EMBL" id="CYTW01000001">
    <property type="protein sequence ID" value="CUJ87097.1"/>
    <property type="molecule type" value="Genomic_DNA"/>
</dbReference>
<keyword evidence="11 13" id="KW-0234">DNA repair</keyword>
<reference evidence="16" key="1">
    <citation type="submission" date="2015-09" db="EMBL/GenBank/DDBJ databases">
        <authorList>
            <person name="Rodrigo-Torres Lidia"/>
            <person name="Arahal R.David."/>
        </authorList>
    </citation>
    <scope>NUCLEOTIDE SEQUENCE [LARGE SCALE GENOMIC DNA]</scope>
    <source>
        <strain evidence="16">CECT 7735</strain>
    </source>
</reference>